<feature type="domain" description="ABC transmembrane type-1" evidence="11">
    <location>
        <begin position="17"/>
        <end position="297"/>
    </location>
</feature>
<dbReference type="InterPro" id="IPR036640">
    <property type="entry name" value="ABC1_TM_sf"/>
</dbReference>
<dbReference type="GO" id="GO:0005524">
    <property type="term" value="F:ATP binding"/>
    <property type="evidence" value="ECO:0007669"/>
    <property type="project" value="UniProtKB-KW"/>
</dbReference>
<evidence type="ECO:0000256" key="1">
    <source>
        <dbReference type="ARBA" id="ARBA00004651"/>
    </source>
</evidence>
<feature type="transmembrane region" description="Helical" evidence="9">
    <location>
        <begin position="12"/>
        <end position="36"/>
    </location>
</feature>
<gene>
    <name evidence="12" type="ORF">SAMN00017477_1199</name>
</gene>
<dbReference type="InterPro" id="IPR039421">
    <property type="entry name" value="Type_1_exporter"/>
</dbReference>
<keyword evidence="5" id="KW-0547">Nucleotide-binding</keyword>
<evidence type="ECO:0000256" key="7">
    <source>
        <dbReference type="ARBA" id="ARBA00022989"/>
    </source>
</evidence>
<proteinExistence type="predicted"/>
<evidence type="ECO:0000256" key="4">
    <source>
        <dbReference type="ARBA" id="ARBA00022692"/>
    </source>
</evidence>
<dbReference type="Pfam" id="PF00664">
    <property type="entry name" value="ABC_membrane"/>
    <property type="match status" value="1"/>
</dbReference>
<dbReference type="InterPro" id="IPR011527">
    <property type="entry name" value="ABC1_TM_dom"/>
</dbReference>
<evidence type="ECO:0000256" key="8">
    <source>
        <dbReference type="ARBA" id="ARBA00023136"/>
    </source>
</evidence>
<keyword evidence="8 9" id="KW-0472">Membrane</keyword>
<dbReference type="Pfam" id="PF00005">
    <property type="entry name" value="ABC_tran"/>
    <property type="match status" value="1"/>
</dbReference>
<keyword evidence="6 12" id="KW-0067">ATP-binding</keyword>
<dbReference type="OrthoDB" id="9762778at2"/>
<dbReference type="Gene3D" id="3.40.50.300">
    <property type="entry name" value="P-loop containing nucleotide triphosphate hydrolases"/>
    <property type="match status" value="1"/>
</dbReference>
<dbReference type="STRING" id="573058.SAMN00017477_1199"/>
<dbReference type="InterPro" id="IPR003439">
    <property type="entry name" value="ABC_transporter-like_ATP-bd"/>
</dbReference>
<reference evidence="13" key="1">
    <citation type="submission" date="2017-04" db="EMBL/GenBank/DDBJ databases">
        <authorList>
            <person name="Varghese N."/>
            <person name="Submissions S."/>
        </authorList>
    </citation>
    <scope>NUCLEOTIDE SEQUENCE [LARGE SCALE GENOMIC DNA]</scope>
    <source>
        <strain evidence="13">DSM 20463</strain>
    </source>
</reference>
<organism evidence="12 13">
    <name type="scientific">Peptoniphilus asaccharolyticus DSM 20463</name>
    <dbReference type="NCBI Taxonomy" id="573058"/>
    <lineage>
        <taxon>Bacteria</taxon>
        <taxon>Bacillati</taxon>
        <taxon>Bacillota</taxon>
        <taxon>Tissierellia</taxon>
        <taxon>Tissierellales</taxon>
        <taxon>Peptoniphilaceae</taxon>
        <taxon>Peptoniphilus</taxon>
    </lineage>
</organism>
<keyword evidence="13" id="KW-1185">Reference proteome</keyword>
<dbReference type="SUPFAM" id="SSF90123">
    <property type="entry name" value="ABC transporter transmembrane region"/>
    <property type="match status" value="1"/>
</dbReference>
<dbReference type="InterPro" id="IPR017871">
    <property type="entry name" value="ABC_transporter-like_CS"/>
</dbReference>
<dbReference type="InterPro" id="IPR027417">
    <property type="entry name" value="P-loop_NTPase"/>
</dbReference>
<feature type="transmembrane region" description="Helical" evidence="9">
    <location>
        <begin position="279"/>
        <end position="299"/>
    </location>
</feature>
<protein>
    <submittedName>
        <fullName evidence="12">ATP-binding cassette, subfamily B</fullName>
    </submittedName>
</protein>
<dbReference type="PROSITE" id="PS00211">
    <property type="entry name" value="ABC_TRANSPORTER_1"/>
    <property type="match status" value="1"/>
</dbReference>
<keyword evidence="7 9" id="KW-1133">Transmembrane helix</keyword>
<evidence type="ECO:0000256" key="3">
    <source>
        <dbReference type="ARBA" id="ARBA00022475"/>
    </source>
</evidence>
<dbReference type="EMBL" id="FWWR01000009">
    <property type="protein sequence ID" value="SMB87596.1"/>
    <property type="molecule type" value="Genomic_DNA"/>
</dbReference>
<feature type="domain" description="ABC transporter" evidence="10">
    <location>
        <begin position="332"/>
        <end position="568"/>
    </location>
</feature>
<evidence type="ECO:0000256" key="9">
    <source>
        <dbReference type="SAM" id="Phobius"/>
    </source>
</evidence>
<dbReference type="CDD" id="cd18548">
    <property type="entry name" value="ABC_6TM_Tm287_like"/>
    <property type="match status" value="1"/>
</dbReference>
<accession>A0A1W1V2U2</accession>
<dbReference type="SUPFAM" id="SSF52540">
    <property type="entry name" value="P-loop containing nucleoside triphosphate hydrolases"/>
    <property type="match status" value="1"/>
</dbReference>
<name>A0A1W1V2U2_PEPAS</name>
<keyword evidence="3" id="KW-1003">Cell membrane</keyword>
<evidence type="ECO:0000313" key="13">
    <source>
        <dbReference type="Proteomes" id="UP000192368"/>
    </source>
</evidence>
<dbReference type="RefSeq" id="WP_084230769.1">
    <property type="nucleotide sequence ID" value="NZ_FWWR01000009.1"/>
</dbReference>
<evidence type="ECO:0000256" key="6">
    <source>
        <dbReference type="ARBA" id="ARBA00022840"/>
    </source>
</evidence>
<dbReference type="GO" id="GO:0015421">
    <property type="term" value="F:ABC-type oligopeptide transporter activity"/>
    <property type="evidence" value="ECO:0007669"/>
    <property type="project" value="TreeGrafter"/>
</dbReference>
<dbReference type="GO" id="GO:0005886">
    <property type="term" value="C:plasma membrane"/>
    <property type="evidence" value="ECO:0007669"/>
    <property type="project" value="UniProtKB-SubCell"/>
</dbReference>
<keyword evidence="2" id="KW-0813">Transport</keyword>
<feature type="transmembrane region" description="Helical" evidence="9">
    <location>
        <begin position="134"/>
        <end position="152"/>
    </location>
</feature>
<evidence type="ECO:0000259" key="10">
    <source>
        <dbReference type="PROSITE" id="PS50893"/>
    </source>
</evidence>
<feature type="transmembrane region" description="Helical" evidence="9">
    <location>
        <begin position="56"/>
        <end position="78"/>
    </location>
</feature>
<evidence type="ECO:0000256" key="5">
    <source>
        <dbReference type="ARBA" id="ARBA00022741"/>
    </source>
</evidence>
<keyword evidence="4 9" id="KW-0812">Transmembrane</keyword>
<dbReference type="GO" id="GO:0016887">
    <property type="term" value="F:ATP hydrolysis activity"/>
    <property type="evidence" value="ECO:0007669"/>
    <property type="project" value="InterPro"/>
</dbReference>
<dbReference type="Proteomes" id="UP000192368">
    <property type="component" value="Unassembled WGS sequence"/>
</dbReference>
<dbReference type="FunFam" id="3.40.50.300:FF:000221">
    <property type="entry name" value="Multidrug ABC transporter ATP-binding protein"/>
    <property type="match status" value="1"/>
</dbReference>
<dbReference type="SMART" id="SM00382">
    <property type="entry name" value="AAA"/>
    <property type="match status" value="1"/>
</dbReference>
<comment type="subcellular location">
    <subcellularLocation>
        <location evidence="1">Cell membrane</location>
        <topology evidence="1">Multi-pass membrane protein</topology>
    </subcellularLocation>
</comment>
<evidence type="ECO:0000313" key="12">
    <source>
        <dbReference type="EMBL" id="SMB87596.1"/>
    </source>
</evidence>
<dbReference type="InterPro" id="IPR003593">
    <property type="entry name" value="AAA+_ATPase"/>
</dbReference>
<evidence type="ECO:0000256" key="2">
    <source>
        <dbReference type="ARBA" id="ARBA00022448"/>
    </source>
</evidence>
<sequence>MIKTIVSYVKEYKIYSLLCPIFVVIEITMDVLIPYLMSLIIDKGIRLSSKDDIIKYGIYLIITVVIAFISGMISGYLATKASAGLAKNLRFAIFKNIQDFAFEDIESFSTGSLITRMTTDVQNIQASYQMTNRLALRAPLLLIFAMIMSFNIHLSLSLTFMFTFPVLILGLAYIISHAHPLFVKIFKTYDDLNTMVSENLLGIRVVKSFVKEDHEIEKFHSLSKKLFKLYTKVSKLMAYVMPIMMLSTYVASLLIAYFGTGHILEGTLTTGQLVSLINYAVQIQISLMMLSFVVVQFIISRNSAERVVEVLNTKTSLDKNIGGLTEVKDGSIEFNDVCFSYLHDNSKYVLKDINFSISSGDSVGIIGPTGSSKSTLISLIPRLYDADCGVVSVGGINVKDYNLKNLRDAVSVVLQKNTLFSGSILDNLKWGDVNATLDQVQEAAKLAQAHNFIMDTENGYDTKVERGGANFSGGQRQRLSIARALLKNPKILILDDSTSALDNETEKKIIDGLNKFRPDLTKIIISQRINSLKNADYIIVVDKRRINQIGTHQELLDANEVYQDIAKTQIGGDFDA</sequence>
<dbReference type="PANTHER" id="PTHR43394:SF1">
    <property type="entry name" value="ATP-BINDING CASSETTE SUB-FAMILY B MEMBER 10, MITOCHONDRIAL"/>
    <property type="match status" value="1"/>
</dbReference>
<feature type="transmembrane region" description="Helical" evidence="9">
    <location>
        <begin position="158"/>
        <end position="175"/>
    </location>
</feature>
<dbReference type="AlphaFoldDB" id="A0A1W1V2U2"/>
<dbReference type="PROSITE" id="PS50893">
    <property type="entry name" value="ABC_TRANSPORTER_2"/>
    <property type="match status" value="1"/>
</dbReference>
<dbReference type="PANTHER" id="PTHR43394">
    <property type="entry name" value="ATP-DEPENDENT PERMEASE MDL1, MITOCHONDRIAL"/>
    <property type="match status" value="1"/>
</dbReference>
<dbReference type="Gene3D" id="1.20.1560.10">
    <property type="entry name" value="ABC transporter type 1, transmembrane domain"/>
    <property type="match status" value="1"/>
</dbReference>
<evidence type="ECO:0000259" key="11">
    <source>
        <dbReference type="PROSITE" id="PS50929"/>
    </source>
</evidence>
<feature type="transmembrane region" description="Helical" evidence="9">
    <location>
        <begin position="236"/>
        <end position="259"/>
    </location>
</feature>
<dbReference type="PROSITE" id="PS50929">
    <property type="entry name" value="ABC_TM1F"/>
    <property type="match status" value="1"/>
</dbReference>